<dbReference type="SUPFAM" id="SSF51092">
    <property type="entry name" value="Vitelline membrane outer protein-I (VMO-I)"/>
    <property type="match status" value="1"/>
</dbReference>
<evidence type="ECO:0000313" key="3">
    <source>
        <dbReference type="Proteomes" id="UP001591681"/>
    </source>
</evidence>
<dbReference type="InterPro" id="IPR005515">
    <property type="entry name" value="VOMI"/>
</dbReference>
<dbReference type="PANTHER" id="PTHR18841">
    <property type="entry name" value="VITELLINE MEMBRANE OUTER LAYER PROTEIN I-RELATED"/>
    <property type="match status" value="1"/>
</dbReference>
<dbReference type="Proteomes" id="UP001591681">
    <property type="component" value="Unassembled WGS sequence"/>
</dbReference>
<comment type="caution">
    <text evidence="2">The sequence shown here is derived from an EMBL/GenBank/DDBJ whole genome shotgun (WGS) entry which is preliminary data.</text>
</comment>
<reference evidence="2 3" key="1">
    <citation type="submission" date="2024-09" db="EMBL/GenBank/DDBJ databases">
        <title>A chromosome-level genome assembly of Gray's grenadier anchovy, Coilia grayii.</title>
        <authorList>
            <person name="Fu Z."/>
        </authorList>
    </citation>
    <scope>NUCLEOTIDE SEQUENCE [LARGE SCALE GENOMIC DNA]</scope>
    <source>
        <strain evidence="2">G4</strain>
        <tissue evidence="2">Muscle</tissue>
    </source>
</reference>
<accession>A0ABD1JM87</accession>
<evidence type="ECO:0000256" key="1">
    <source>
        <dbReference type="SAM" id="SignalP"/>
    </source>
</evidence>
<evidence type="ECO:0008006" key="4">
    <source>
        <dbReference type="Google" id="ProtNLM"/>
    </source>
</evidence>
<dbReference type="Gene3D" id="2.100.10.20">
    <property type="entry name" value="Vitelline membrane outer layer protein I (VOMI)"/>
    <property type="match status" value="1"/>
</dbReference>
<dbReference type="InterPro" id="IPR036706">
    <property type="entry name" value="VOMI_sf"/>
</dbReference>
<protein>
    <recommendedName>
        <fullName evidence="4">Vitelline membrane outer layer protein 1 homolog</fullName>
    </recommendedName>
</protein>
<dbReference type="PANTHER" id="PTHR18841:SF0">
    <property type="entry name" value="VITELLINE MEMBRANE OUTER LAYER 1 HOMOLOG A-RELATED"/>
    <property type="match status" value="1"/>
</dbReference>
<feature type="signal peptide" evidence="1">
    <location>
        <begin position="1"/>
        <end position="20"/>
    </location>
</feature>
<dbReference type="Pfam" id="PF03762">
    <property type="entry name" value="VOMI"/>
    <property type="match status" value="1"/>
</dbReference>
<feature type="chain" id="PRO_5044811787" description="Vitelline membrane outer layer protein 1 homolog" evidence="1">
    <location>
        <begin position="21"/>
        <end position="190"/>
    </location>
</feature>
<keyword evidence="1" id="KW-0732">Signal</keyword>
<dbReference type="AlphaFoldDB" id="A0ABD1JM87"/>
<dbReference type="CDD" id="cd00220">
    <property type="entry name" value="VMO-I"/>
    <property type="match status" value="1"/>
</dbReference>
<name>A0ABD1JM87_9TELE</name>
<organism evidence="2 3">
    <name type="scientific">Coilia grayii</name>
    <name type="common">Gray's grenadier anchovy</name>
    <dbReference type="NCBI Taxonomy" id="363190"/>
    <lineage>
        <taxon>Eukaryota</taxon>
        <taxon>Metazoa</taxon>
        <taxon>Chordata</taxon>
        <taxon>Craniata</taxon>
        <taxon>Vertebrata</taxon>
        <taxon>Euteleostomi</taxon>
        <taxon>Actinopterygii</taxon>
        <taxon>Neopterygii</taxon>
        <taxon>Teleostei</taxon>
        <taxon>Clupei</taxon>
        <taxon>Clupeiformes</taxon>
        <taxon>Clupeoidei</taxon>
        <taxon>Engraulidae</taxon>
        <taxon>Coilinae</taxon>
        <taxon>Coilia</taxon>
    </lineage>
</organism>
<keyword evidence="3" id="KW-1185">Reference proteome</keyword>
<evidence type="ECO:0000313" key="2">
    <source>
        <dbReference type="EMBL" id="KAL2088197.1"/>
    </source>
</evidence>
<dbReference type="EMBL" id="JBHFQA010000014">
    <property type="protein sequence ID" value="KAL2088197.1"/>
    <property type="molecule type" value="Genomic_DNA"/>
</dbReference>
<sequence>MSLKLRFVVALLVAPLMSSAEDIKVTNGGPWGIFGERKMCPAGTYAHGFSIQVEKKRFGGDDTALNGIRLLCKHKDKDLPTDETVESPGPYGDWAVDKLCPSGRLDAFQLRVEPRRGGLDDTAANNIRFHCTDGGELEGDGLSWGSWGEWSPKCASGICGLQTKTEGKRGSADDTGLNDAIMICCSAELV</sequence>
<gene>
    <name evidence="2" type="ORF">ACEWY4_017025</name>
</gene>
<proteinExistence type="predicted"/>